<evidence type="ECO:0000313" key="2">
    <source>
        <dbReference type="RefSeq" id="XP_073898552.1"/>
    </source>
</evidence>
<gene>
    <name evidence="2" type="primary">Tmem156</name>
</gene>
<sequence>MTKTALLKLFVAIVITFILILPEYFKTPKGRTLELSCLEVSLQSNFNDSLSSLNFSFVIFLQPVRETQTIMGIFPNHSNFQNFTKICQNITSEFKTCFLFMICESKGNMDFISQEQTSKGLIMRGSMEGKANDFYSACQHFNFTVIPVVEQWEENNTACNLKTHTRKSIIVEEDPTKKRPINYTCRTMEYPDNCIHIYLYMEMDVKNVTCAMKITWYILVLLVFVFLIILIIHKILEGHRRVQNWQSHKYKPTSVLLRGSDCEKLRALNVRVISAEPARRRPLAQVKEVLPPIPELEVASSVLQQDQYTRLSLGNLD</sequence>
<dbReference type="Proteomes" id="UP001732720">
    <property type="component" value="Chromosome 9"/>
</dbReference>
<keyword evidence="2" id="KW-0812">Transmembrane</keyword>
<reference evidence="2" key="1">
    <citation type="submission" date="2025-08" db="UniProtKB">
        <authorList>
            <consortium name="RefSeq"/>
        </authorList>
    </citation>
    <scope>IDENTIFICATION</scope>
</reference>
<name>A0AC58K0Y2_CASCN</name>
<proteinExistence type="predicted"/>
<dbReference type="RefSeq" id="XP_073898552.1">
    <property type="nucleotide sequence ID" value="XM_074042451.1"/>
</dbReference>
<evidence type="ECO:0000313" key="1">
    <source>
        <dbReference type="Proteomes" id="UP001732720"/>
    </source>
</evidence>
<protein>
    <submittedName>
        <fullName evidence="2">Transmembrane protein 156 isoform X1</fullName>
    </submittedName>
</protein>
<keyword evidence="1" id="KW-1185">Reference proteome</keyword>
<organism evidence="1 2">
    <name type="scientific">Castor canadensis</name>
    <name type="common">American beaver</name>
    <dbReference type="NCBI Taxonomy" id="51338"/>
    <lineage>
        <taxon>Eukaryota</taxon>
        <taxon>Metazoa</taxon>
        <taxon>Chordata</taxon>
        <taxon>Craniata</taxon>
        <taxon>Vertebrata</taxon>
        <taxon>Euteleostomi</taxon>
        <taxon>Mammalia</taxon>
        <taxon>Eutheria</taxon>
        <taxon>Euarchontoglires</taxon>
        <taxon>Glires</taxon>
        <taxon>Rodentia</taxon>
        <taxon>Castorimorpha</taxon>
        <taxon>Castoridae</taxon>
        <taxon>Castor</taxon>
    </lineage>
</organism>
<accession>A0AC58K0Y2</accession>
<keyword evidence="2" id="KW-0472">Membrane</keyword>